<dbReference type="InterPro" id="IPR029510">
    <property type="entry name" value="Ald_DH_CS_GLU"/>
</dbReference>
<comment type="caution">
    <text evidence="5">The sequence shown here is derived from an EMBL/GenBank/DDBJ whole genome shotgun (WGS) entry which is preliminary data.</text>
</comment>
<dbReference type="Gene3D" id="3.40.605.10">
    <property type="entry name" value="Aldehyde Dehydrogenase, Chain A, domain 1"/>
    <property type="match status" value="1"/>
</dbReference>
<dbReference type="InterPro" id="IPR016162">
    <property type="entry name" value="Ald_DH_N"/>
</dbReference>
<dbReference type="InterPro" id="IPR016163">
    <property type="entry name" value="Ald_DH_C"/>
</dbReference>
<dbReference type="PROSITE" id="PS00687">
    <property type="entry name" value="ALDEHYDE_DEHYDR_GLU"/>
    <property type="match status" value="1"/>
</dbReference>
<keyword evidence="6" id="KW-1185">Reference proteome</keyword>
<comment type="similarity">
    <text evidence="3">Belongs to the aldehyde dehydrogenase family.</text>
</comment>
<evidence type="ECO:0000256" key="2">
    <source>
        <dbReference type="PROSITE-ProRule" id="PRU10007"/>
    </source>
</evidence>
<dbReference type="InterPro" id="IPR016160">
    <property type="entry name" value="Ald_DH_CS_CYS"/>
</dbReference>
<evidence type="ECO:0000313" key="5">
    <source>
        <dbReference type="EMBL" id="GAA5210762.1"/>
    </source>
</evidence>
<protein>
    <submittedName>
        <fullName evidence="5">Aldehyde dehydrogenase family protein</fullName>
    </submittedName>
</protein>
<keyword evidence="1 3" id="KW-0560">Oxidoreductase</keyword>
<proteinExistence type="inferred from homology"/>
<sequence>MSANSAVGATTDVAAAGVVSPAAARDLPVAQVLNPADTSAVVGHYVLSDAATVDAVVAHAETAGRAWGALSGTERGSWLTAAAKAVSAHEAERSTLLTREQGKVLWESEVDVHSAARALRQNAELAAHLDVESVVRDGRGTTIMRRIPMGLTAVIVPWNYPVYLTLAGVAPALAAGNAVIVKPSEFAPLAITRTLELIAAALPEGVLSVVPGDGAVAGQALVSHPLVRKVIFTGGTSTGRSIVKTAANTLKSVSLELGGNDPAIVLDSAQLDDRTIRELRRSVFTCTGQICINVKRIYVHRSRHREFVDKFSAAVDEIVVGDGLGPATTMGPLNNAKQLASVRELAEQTRSHADVRVLGRKNDPSSWDRGYFMLPSVVTGIAPGAPLVTREQFGPIIPILPFDTEDEAISQANDSEFGLAASVWSEDVDHALALARRVEAGSVFVNTHRMGSSDQSMPFGGIKQSGLGRNHGMWAIEECTELQAISHRPDTSGFPGPPTV</sequence>
<gene>
    <name evidence="5" type="ORF">GCM10023323_39690</name>
</gene>
<dbReference type="SUPFAM" id="SSF53720">
    <property type="entry name" value="ALDH-like"/>
    <property type="match status" value="1"/>
</dbReference>
<accession>A0ABP9T8L1</accession>
<name>A0ABP9T8L1_9ACTN</name>
<dbReference type="Proteomes" id="UP001499878">
    <property type="component" value="Unassembled WGS sequence"/>
</dbReference>
<dbReference type="RefSeq" id="WP_345632161.1">
    <property type="nucleotide sequence ID" value="NZ_BAABJR010000009.1"/>
</dbReference>
<dbReference type="PANTHER" id="PTHR11699">
    <property type="entry name" value="ALDEHYDE DEHYDROGENASE-RELATED"/>
    <property type="match status" value="1"/>
</dbReference>
<feature type="domain" description="Aldehyde dehydrogenase" evidence="4">
    <location>
        <begin position="30"/>
        <end position="484"/>
    </location>
</feature>
<reference evidence="6" key="1">
    <citation type="journal article" date="2019" name="Int. J. Syst. Evol. Microbiol.">
        <title>The Global Catalogue of Microorganisms (GCM) 10K type strain sequencing project: providing services to taxonomists for standard genome sequencing and annotation.</title>
        <authorList>
            <consortium name="The Broad Institute Genomics Platform"/>
            <consortium name="The Broad Institute Genome Sequencing Center for Infectious Disease"/>
            <person name="Wu L."/>
            <person name="Ma J."/>
        </authorList>
    </citation>
    <scope>NUCLEOTIDE SEQUENCE [LARGE SCALE GENOMIC DNA]</scope>
    <source>
        <strain evidence="6">JCM 18306</strain>
    </source>
</reference>
<dbReference type="InterPro" id="IPR016161">
    <property type="entry name" value="Ald_DH/histidinol_DH"/>
</dbReference>
<evidence type="ECO:0000256" key="3">
    <source>
        <dbReference type="RuleBase" id="RU003345"/>
    </source>
</evidence>
<dbReference type="PROSITE" id="PS00070">
    <property type="entry name" value="ALDEHYDE_DEHYDR_CYS"/>
    <property type="match status" value="1"/>
</dbReference>
<evidence type="ECO:0000256" key="1">
    <source>
        <dbReference type="ARBA" id="ARBA00023002"/>
    </source>
</evidence>
<organism evidence="5 6">
    <name type="scientific">Streptomyces thinghirensis</name>
    <dbReference type="NCBI Taxonomy" id="551547"/>
    <lineage>
        <taxon>Bacteria</taxon>
        <taxon>Bacillati</taxon>
        <taxon>Actinomycetota</taxon>
        <taxon>Actinomycetes</taxon>
        <taxon>Kitasatosporales</taxon>
        <taxon>Streptomycetaceae</taxon>
        <taxon>Streptomyces</taxon>
    </lineage>
</organism>
<feature type="active site" evidence="2">
    <location>
        <position position="256"/>
    </location>
</feature>
<evidence type="ECO:0000259" key="4">
    <source>
        <dbReference type="Pfam" id="PF00171"/>
    </source>
</evidence>
<dbReference type="InterPro" id="IPR015590">
    <property type="entry name" value="Aldehyde_DH_dom"/>
</dbReference>
<dbReference type="EMBL" id="BAABJR010000009">
    <property type="protein sequence ID" value="GAA5210762.1"/>
    <property type="molecule type" value="Genomic_DNA"/>
</dbReference>
<evidence type="ECO:0000313" key="6">
    <source>
        <dbReference type="Proteomes" id="UP001499878"/>
    </source>
</evidence>
<dbReference type="Gene3D" id="3.40.309.10">
    <property type="entry name" value="Aldehyde Dehydrogenase, Chain A, domain 2"/>
    <property type="match status" value="1"/>
</dbReference>
<dbReference type="Pfam" id="PF00171">
    <property type="entry name" value="Aldedh"/>
    <property type="match status" value="1"/>
</dbReference>